<organism evidence="13 14">
    <name type="scientific">Dichotomopilus funicola</name>
    <dbReference type="NCBI Taxonomy" id="1934379"/>
    <lineage>
        <taxon>Eukaryota</taxon>
        <taxon>Fungi</taxon>
        <taxon>Dikarya</taxon>
        <taxon>Ascomycota</taxon>
        <taxon>Pezizomycotina</taxon>
        <taxon>Sordariomycetes</taxon>
        <taxon>Sordariomycetidae</taxon>
        <taxon>Sordariales</taxon>
        <taxon>Chaetomiaceae</taxon>
        <taxon>Dichotomopilus</taxon>
    </lineage>
</organism>
<dbReference type="EMBL" id="MU853589">
    <property type="protein sequence ID" value="KAK4143201.1"/>
    <property type="molecule type" value="Genomic_DNA"/>
</dbReference>
<keyword evidence="3" id="KW-0121">Carboxypeptidase</keyword>
<dbReference type="PANTHER" id="PTHR11705">
    <property type="entry name" value="PROTEASE FAMILY M14 CARBOXYPEPTIDASE A,B"/>
    <property type="match status" value="1"/>
</dbReference>
<evidence type="ECO:0000313" key="13">
    <source>
        <dbReference type="EMBL" id="KAK4143201.1"/>
    </source>
</evidence>
<dbReference type="GO" id="GO:0006508">
    <property type="term" value="P:proteolysis"/>
    <property type="evidence" value="ECO:0007669"/>
    <property type="project" value="UniProtKB-KW"/>
</dbReference>
<reference evidence="13" key="2">
    <citation type="submission" date="2023-05" db="EMBL/GenBank/DDBJ databases">
        <authorList>
            <consortium name="Lawrence Berkeley National Laboratory"/>
            <person name="Steindorff A."/>
            <person name="Hensen N."/>
            <person name="Bonometti L."/>
            <person name="Westerberg I."/>
            <person name="Brannstrom I.O."/>
            <person name="Guillou S."/>
            <person name="Cros-Aarteil S."/>
            <person name="Calhoun S."/>
            <person name="Haridas S."/>
            <person name="Kuo A."/>
            <person name="Mondo S."/>
            <person name="Pangilinan J."/>
            <person name="Riley R."/>
            <person name="Labutti K."/>
            <person name="Andreopoulos B."/>
            <person name="Lipzen A."/>
            <person name="Chen C."/>
            <person name="Yanf M."/>
            <person name="Daum C."/>
            <person name="Ng V."/>
            <person name="Clum A."/>
            <person name="Ohm R."/>
            <person name="Martin F."/>
            <person name="Silar P."/>
            <person name="Natvig D."/>
            <person name="Lalanne C."/>
            <person name="Gautier V."/>
            <person name="Ament-Velasquez S.L."/>
            <person name="Kruys A."/>
            <person name="Hutchinson M.I."/>
            <person name="Powell A.J."/>
            <person name="Barry K."/>
            <person name="Miller A.N."/>
            <person name="Grigoriev I.V."/>
            <person name="Debuchy R."/>
            <person name="Gladieux P."/>
            <person name="Thoren M.H."/>
            <person name="Johannesson H."/>
        </authorList>
    </citation>
    <scope>NUCLEOTIDE SEQUENCE</scope>
    <source>
        <strain evidence="13">CBS 141.50</strain>
    </source>
</reference>
<accession>A0AAN6V2F1</accession>
<keyword evidence="5" id="KW-0479">Metal-binding</keyword>
<gene>
    <name evidence="13" type="ORF">C8A04DRAFT_37734</name>
</gene>
<feature type="signal peptide" evidence="11">
    <location>
        <begin position="1"/>
        <end position="24"/>
    </location>
</feature>
<evidence type="ECO:0000313" key="14">
    <source>
        <dbReference type="Proteomes" id="UP001302676"/>
    </source>
</evidence>
<keyword evidence="7" id="KW-0378">Hydrolase</keyword>
<comment type="caution">
    <text evidence="13">The sequence shown here is derived from an EMBL/GenBank/DDBJ whole genome shotgun (WGS) entry which is preliminary data.</text>
</comment>
<keyword evidence="4" id="KW-0645">Protease</keyword>
<dbReference type="GeneID" id="87820607"/>
<dbReference type="GO" id="GO:0008270">
    <property type="term" value="F:zinc ion binding"/>
    <property type="evidence" value="ECO:0007669"/>
    <property type="project" value="InterPro"/>
</dbReference>
<feature type="chain" id="PRO_5042811665" description="Peptidase M14 domain-containing protein" evidence="11">
    <location>
        <begin position="25"/>
        <end position="358"/>
    </location>
</feature>
<evidence type="ECO:0000256" key="2">
    <source>
        <dbReference type="ARBA" id="ARBA00005988"/>
    </source>
</evidence>
<dbReference type="Pfam" id="PF00246">
    <property type="entry name" value="Peptidase_M14"/>
    <property type="match status" value="1"/>
</dbReference>
<proteinExistence type="inferred from homology"/>
<dbReference type="PROSITE" id="PS52035">
    <property type="entry name" value="PEPTIDASE_M14"/>
    <property type="match status" value="1"/>
</dbReference>
<evidence type="ECO:0000256" key="1">
    <source>
        <dbReference type="ARBA" id="ARBA00001947"/>
    </source>
</evidence>
<dbReference type="FunFam" id="3.40.630.10:FF:000084">
    <property type="entry name" value="Carboxypeptidase B2"/>
    <property type="match status" value="1"/>
</dbReference>
<dbReference type="SMART" id="SM00631">
    <property type="entry name" value="Zn_pept"/>
    <property type="match status" value="1"/>
</dbReference>
<dbReference type="Proteomes" id="UP001302676">
    <property type="component" value="Unassembled WGS sequence"/>
</dbReference>
<evidence type="ECO:0000256" key="4">
    <source>
        <dbReference type="ARBA" id="ARBA00022670"/>
    </source>
</evidence>
<sequence>MNLLSVLLNTVLGVVILFNTASQAAKLPNGFRRPVDKSLVSPAWFDGYHDYQSHVEYIHALSAKHPSLSRIFTAGKDGPGINPAVVFFGTMHAREWVSTMVTEYIAYSLLEGYDTDRDIEHALDSFDFYIFPIVNPDGFVFTQTKDRLWRKNRQVNADKGRGASCVGRDLNRNWASAWGKSGGASDKPCRPTFRGFRPLDAPETRALAVELEAIREEQGIRLFIDWHAFGQLVMHPRGHTCAPSQQPSPHSPTRWVASELASSMRAVHGAEYGAGSACELLYPTSGDSADYAFDVLRVEYAYTVELRPGIGKGKGGRGGKRRSGGSAAGFALPEKEIRMAAEEAWGGVRHVLRLIHAY</sequence>
<dbReference type="CDD" id="cd03860">
    <property type="entry name" value="M14_CP_A-B_like"/>
    <property type="match status" value="1"/>
</dbReference>
<comment type="cofactor">
    <cofactor evidence="1">
        <name>Zn(2+)</name>
        <dbReference type="ChEBI" id="CHEBI:29105"/>
    </cofactor>
</comment>
<evidence type="ECO:0000256" key="6">
    <source>
        <dbReference type="ARBA" id="ARBA00022729"/>
    </source>
</evidence>
<evidence type="ECO:0000256" key="3">
    <source>
        <dbReference type="ARBA" id="ARBA00022645"/>
    </source>
</evidence>
<dbReference type="Gene3D" id="3.40.630.10">
    <property type="entry name" value="Zn peptidases"/>
    <property type="match status" value="1"/>
</dbReference>
<dbReference type="PROSITE" id="PS00132">
    <property type="entry name" value="CARBOXYPEPT_ZN_1"/>
    <property type="match status" value="1"/>
</dbReference>
<keyword evidence="8" id="KW-0862">Zinc</keyword>
<dbReference type="GO" id="GO:0004181">
    <property type="term" value="F:metallocarboxypeptidase activity"/>
    <property type="evidence" value="ECO:0007669"/>
    <property type="project" value="InterPro"/>
</dbReference>
<evidence type="ECO:0000256" key="11">
    <source>
        <dbReference type="SAM" id="SignalP"/>
    </source>
</evidence>
<evidence type="ECO:0000256" key="5">
    <source>
        <dbReference type="ARBA" id="ARBA00022723"/>
    </source>
</evidence>
<feature type="active site" description="Proton donor/acceptor" evidence="10">
    <location>
        <position position="305"/>
    </location>
</feature>
<keyword evidence="9" id="KW-0482">Metalloprotease</keyword>
<dbReference type="PRINTS" id="PR00765">
    <property type="entry name" value="CRBOXYPTASEA"/>
</dbReference>
<evidence type="ECO:0000256" key="9">
    <source>
        <dbReference type="ARBA" id="ARBA00023049"/>
    </source>
</evidence>
<evidence type="ECO:0000259" key="12">
    <source>
        <dbReference type="PROSITE" id="PS52035"/>
    </source>
</evidence>
<dbReference type="InterPro" id="IPR057246">
    <property type="entry name" value="CARBOXYPEPT_ZN_1"/>
</dbReference>
<feature type="domain" description="Peptidase M14" evidence="12">
    <location>
        <begin position="33"/>
        <end position="355"/>
    </location>
</feature>
<dbReference type="RefSeq" id="XP_062636572.1">
    <property type="nucleotide sequence ID" value="XM_062783994.1"/>
</dbReference>
<evidence type="ECO:0000256" key="7">
    <source>
        <dbReference type="ARBA" id="ARBA00022801"/>
    </source>
</evidence>
<comment type="similarity">
    <text evidence="2 10">Belongs to the peptidase M14 family.</text>
</comment>
<reference evidence="13" key="1">
    <citation type="journal article" date="2023" name="Mol. Phylogenet. Evol.">
        <title>Genome-scale phylogeny and comparative genomics of the fungal order Sordariales.</title>
        <authorList>
            <person name="Hensen N."/>
            <person name="Bonometti L."/>
            <person name="Westerberg I."/>
            <person name="Brannstrom I.O."/>
            <person name="Guillou S."/>
            <person name="Cros-Aarteil S."/>
            <person name="Calhoun S."/>
            <person name="Haridas S."/>
            <person name="Kuo A."/>
            <person name="Mondo S."/>
            <person name="Pangilinan J."/>
            <person name="Riley R."/>
            <person name="LaButti K."/>
            <person name="Andreopoulos B."/>
            <person name="Lipzen A."/>
            <person name="Chen C."/>
            <person name="Yan M."/>
            <person name="Daum C."/>
            <person name="Ng V."/>
            <person name="Clum A."/>
            <person name="Steindorff A."/>
            <person name="Ohm R.A."/>
            <person name="Martin F."/>
            <person name="Silar P."/>
            <person name="Natvig D.O."/>
            <person name="Lalanne C."/>
            <person name="Gautier V."/>
            <person name="Ament-Velasquez S.L."/>
            <person name="Kruys A."/>
            <person name="Hutchinson M.I."/>
            <person name="Powell A.J."/>
            <person name="Barry K."/>
            <person name="Miller A.N."/>
            <person name="Grigoriev I.V."/>
            <person name="Debuchy R."/>
            <person name="Gladieux P."/>
            <person name="Hiltunen Thoren M."/>
            <person name="Johannesson H."/>
        </authorList>
    </citation>
    <scope>NUCLEOTIDE SEQUENCE</scope>
    <source>
        <strain evidence="13">CBS 141.50</strain>
    </source>
</reference>
<keyword evidence="6 11" id="KW-0732">Signal</keyword>
<evidence type="ECO:0000256" key="8">
    <source>
        <dbReference type="ARBA" id="ARBA00022833"/>
    </source>
</evidence>
<name>A0AAN6V2F1_9PEZI</name>
<dbReference type="SUPFAM" id="SSF53187">
    <property type="entry name" value="Zn-dependent exopeptidases"/>
    <property type="match status" value="1"/>
</dbReference>
<evidence type="ECO:0000256" key="10">
    <source>
        <dbReference type="PROSITE-ProRule" id="PRU01379"/>
    </source>
</evidence>
<dbReference type="InterPro" id="IPR000834">
    <property type="entry name" value="Peptidase_M14"/>
</dbReference>
<dbReference type="PANTHER" id="PTHR11705:SF143">
    <property type="entry name" value="SLL0236 PROTEIN"/>
    <property type="match status" value="1"/>
</dbReference>
<dbReference type="AlphaFoldDB" id="A0AAN6V2F1"/>
<protein>
    <recommendedName>
        <fullName evidence="12">Peptidase M14 domain-containing protein</fullName>
    </recommendedName>
</protein>
<keyword evidence="14" id="KW-1185">Reference proteome</keyword>